<accession>A0ABV7WJ74</accession>
<protein>
    <submittedName>
        <fullName evidence="4">Alpha-amylase family glycosyl hydrolase</fullName>
    </submittedName>
</protein>
<dbReference type="GO" id="GO:0016787">
    <property type="term" value="F:hydrolase activity"/>
    <property type="evidence" value="ECO:0007669"/>
    <property type="project" value="UniProtKB-KW"/>
</dbReference>
<evidence type="ECO:0000256" key="1">
    <source>
        <dbReference type="ARBA" id="ARBA00022801"/>
    </source>
</evidence>
<dbReference type="PANTHER" id="PTHR10357:SF210">
    <property type="entry name" value="MALTODEXTRIN GLUCOSIDASE"/>
    <property type="match status" value="1"/>
</dbReference>
<dbReference type="Proteomes" id="UP001595685">
    <property type="component" value="Unassembled WGS sequence"/>
</dbReference>
<dbReference type="Pfam" id="PF00128">
    <property type="entry name" value="Alpha-amylase"/>
    <property type="match status" value="1"/>
</dbReference>
<keyword evidence="2" id="KW-0326">Glycosidase</keyword>
<dbReference type="PANTHER" id="PTHR10357">
    <property type="entry name" value="ALPHA-AMYLASE FAMILY MEMBER"/>
    <property type="match status" value="1"/>
</dbReference>
<dbReference type="InterPro" id="IPR006047">
    <property type="entry name" value="GH13_cat_dom"/>
</dbReference>
<sequence length="417" mass="45107">MLYLTPVFPARSNHRYDASSFDEVDPLLGGDAALASLVAAAHRAGIRVMGDLTTNHTGAGHAWFRAAQADPGSAEAGFYYFTEHPDAYESWFGVPSLPKLDHGSPSLRRRLVEGPGSVVARWLEGPDGLDGWRIDVANMTGRKAGDDHNHEVARTVRRTMDATRPGSFLLAEHFHDTSDDVTTGAGGWDAVMDYAAVTRPVWEWLAAPASPYGFLGMPVPVPRKPTADVVAAVRRFSAAVPWQQTVQNVTMLGSHDTPRMLSVVGGDERALVAALALLVGRPGIPMVFAGDELGLTGDDGEQSRTPMPWDDEERLDGDLLHAYRALLRLRHDLEPLRRGGMRWLVADEDAMAWLRETPDERVCVVVARDACTVDLPATLVGECVPVWAGPGDPVVEHGSRTVQVSFPGPGAAFLRCG</sequence>
<evidence type="ECO:0000256" key="2">
    <source>
        <dbReference type="ARBA" id="ARBA00023295"/>
    </source>
</evidence>
<dbReference type="SMART" id="SM00642">
    <property type="entry name" value="Aamy"/>
    <property type="match status" value="1"/>
</dbReference>
<dbReference type="SUPFAM" id="SSF51445">
    <property type="entry name" value="(Trans)glycosidases"/>
    <property type="match status" value="1"/>
</dbReference>
<evidence type="ECO:0000259" key="3">
    <source>
        <dbReference type="SMART" id="SM00642"/>
    </source>
</evidence>
<gene>
    <name evidence="4" type="ORF">ACFOLH_16345</name>
</gene>
<feature type="domain" description="Glycosyl hydrolase family 13 catalytic" evidence="3">
    <location>
        <begin position="3"/>
        <end position="330"/>
    </location>
</feature>
<keyword evidence="5" id="KW-1185">Reference proteome</keyword>
<dbReference type="RefSeq" id="WP_340293896.1">
    <property type="nucleotide sequence ID" value="NZ_JBBEOI010000127.1"/>
</dbReference>
<keyword evidence="1 4" id="KW-0378">Hydrolase</keyword>
<organism evidence="4 5">
    <name type="scientific">Aquipuribacter hungaricus</name>
    <dbReference type="NCBI Taxonomy" id="545624"/>
    <lineage>
        <taxon>Bacteria</taxon>
        <taxon>Bacillati</taxon>
        <taxon>Actinomycetota</taxon>
        <taxon>Actinomycetes</taxon>
        <taxon>Micrococcales</taxon>
        <taxon>Intrasporangiaceae</taxon>
        <taxon>Aquipuribacter</taxon>
    </lineage>
</organism>
<evidence type="ECO:0000313" key="5">
    <source>
        <dbReference type="Proteomes" id="UP001595685"/>
    </source>
</evidence>
<dbReference type="InterPro" id="IPR017853">
    <property type="entry name" value="GH"/>
</dbReference>
<comment type="caution">
    <text evidence="4">The sequence shown here is derived from an EMBL/GenBank/DDBJ whole genome shotgun (WGS) entry which is preliminary data.</text>
</comment>
<name>A0ABV7WJ74_9MICO</name>
<reference evidence="5" key="1">
    <citation type="journal article" date="2019" name="Int. J. Syst. Evol. Microbiol.">
        <title>The Global Catalogue of Microorganisms (GCM) 10K type strain sequencing project: providing services to taxonomists for standard genome sequencing and annotation.</title>
        <authorList>
            <consortium name="The Broad Institute Genomics Platform"/>
            <consortium name="The Broad Institute Genome Sequencing Center for Infectious Disease"/>
            <person name="Wu L."/>
            <person name="Ma J."/>
        </authorList>
    </citation>
    <scope>NUCLEOTIDE SEQUENCE [LARGE SCALE GENOMIC DNA]</scope>
    <source>
        <strain evidence="5">NCAIM B.02333</strain>
    </source>
</reference>
<proteinExistence type="predicted"/>
<evidence type="ECO:0000313" key="4">
    <source>
        <dbReference type="EMBL" id="MFC3689921.1"/>
    </source>
</evidence>
<dbReference type="EMBL" id="JBHRWW010000014">
    <property type="protein sequence ID" value="MFC3689921.1"/>
    <property type="molecule type" value="Genomic_DNA"/>
</dbReference>
<dbReference type="Gene3D" id="3.20.20.80">
    <property type="entry name" value="Glycosidases"/>
    <property type="match status" value="1"/>
</dbReference>